<dbReference type="EMBL" id="KQ997016">
    <property type="protein sequence ID" value="KZV44396.1"/>
    <property type="molecule type" value="Genomic_DNA"/>
</dbReference>
<evidence type="ECO:0000313" key="2">
    <source>
        <dbReference type="EMBL" id="KZV44396.1"/>
    </source>
</evidence>
<proteinExistence type="predicted"/>
<evidence type="ECO:0000256" key="1">
    <source>
        <dbReference type="SAM" id="MobiDB-lite"/>
    </source>
</evidence>
<feature type="region of interest" description="Disordered" evidence="1">
    <location>
        <begin position="1"/>
        <end position="20"/>
    </location>
</feature>
<organism evidence="2 3">
    <name type="scientific">Dorcoceras hygrometricum</name>
    <dbReference type="NCBI Taxonomy" id="472368"/>
    <lineage>
        <taxon>Eukaryota</taxon>
        <taxon>Viridiplantae</taxon>
        <taxon>Streptophyta</taxon>
        <taxon>Embryophyta</taxon>
        <taxon>Tracheophyta</taxon>
        <taxon>Spermatophyta</taxon>
        <taxon>Magnoliopsida</taxon>
        <taxon>eudicotyledons</taxon>
        <taxon>Gunneridae</taxon>
        <taxon>Pentapetalae</taxon>
        <taxon>asterids</taxon>
        <taxon>lamiids</taxon>
        <taxon>Lamiales</taxon>
        <taxon>Gesneriaceae</taxon>
        <taxon>Didymocarpoideae</taxon>
        <taxon>Trichosporeae</taxon>
        <taxon>Loxocarpinae</taxon>
        <taxon>Dorcoceras</taxon>
    </lineage>
</organism>
<reference evidence="2 3" key="1">
    <citation type="journal article" date="2015" name="Proc. Natl. Acad. Sci. U.S.A.">
        <title>The resurrection genome of Boea hygrometrica: A blueprint for survival of dehydration.</title>
        <authorList>
            <person name="Xiao L."/>
            <person name="Yang G."/>
            <person name="Zhang L."/>
            <person name="Yang X."/>
            <person name="Zhao S."/>
            <person name="Ji Z."/>
            <person name="Zhou Q."/>
            <person name="Hu M."/>
            <person name="Wang Y."/>
            <person name="Chen M."/>
            <person name="Xu Y."/>
            <person name="Jin H."/>
            <person name="Xiao X."/>
            <person name="Hu G."/>
            <person name="Bao F."/>
            <person name="Hu Y."/>
            <person name="Wan P."/>
            <person name="Li L."/>
            <person name="Deng X."/>
            <person name="Kuang T."/>
            <person name="Xiang C."/>
            <person name="Zhu J.K."/>
            <person name="Oliver M.J."/>
            <person name="He Y."/>
        </authorList>
    </citation>
    <scope>NUCLEOTIDE SEQUENCE [LARGE SCALE GENOMIC DNA]</scope>
    <source>
        <strain evidence="3">cv. XS01</strain>
    </source>
</reference>
<dbReference type="AlphaFoldDB" id="A0A2Z7CI23"/>
<name>A0A2Z7CI23_9LAMI</name>
<dbReference type="Proteomes" id="UP000250235">
    <property type="component" value="Unassembled WGS sequence"/>
</dbReference>
<protein>
    <submittedName>
        <fullName evidence="2">Uncharacterized protein</fullName>
    </submittedName>
</protein>
<keyword evidence="3" id="KW-1185">Reference proteome</keyword>
<accession>A0A2Z7CI23</accession>
<gene>
    <name evidence="2" type="ORF">F511_39569</name>
</gene>
<sequence length="107" mass="12057">MPPPPPLAHAAVGPPKRRRRPPPLAVFYMIGLVSITATRRNLPPPTVKCRFPCETGRSQAPRRQQALILNFRCVAGRRDPDPPPLPQQRFPVSMQERYDRTKSIVNG</sequence>
<evidence type="ECO:0000313" key="3">
    <source>
        <dbReference type="Proteomes" id="UP000250235"/>
    </source>
</evidence>